<evidence type="ECO:0000259" key="7">
    <source>
        <dbReference type="PROSITE" id="PS50048"/>
    </source>
</evidence>
<feature type="compositionally biased region" description="Polar residues" evidence="6">
    <location>
        <begin position="1"/>
        <end position="42"/>
    </location>
</feature>
<evidence type="ECO:0000256" key="3">
    <source>
        <dbReference type="ARBA" id="ARBA00023125"/>
    </source>
</evidence>
<dbReference type="GO" id="GO:0008270">
    <property type="term" value="F:zinc ion binding"/>
    <property type="evidence" value="ECO:0007669"/>
    <property type="project" value="InterPro"/>
</dbReference>
<feature type="domain" description="Zn(2)-C6 fungal-type" evidence="7">
    <location>
        <begin position="95"/>
        <end position="125"/>
    </location>
</feature>
<name>A0A0F4Z5B7_RASE3</name>
<dbReference type="SMART" id="SM00066">
    <property type="entry name" value="GAL4"/>
    <property type="match status" value="1"/>
</dbReference>
<keyword evidence="9" id="KW-1185">Reference proteome</keyword>
<evidence type="ECO:0000256" key="4">
    <source>
        <dbReference type="ARBA" id="ARBA00023163"/>
    </source>
</evidence>
<dbReference type="RefSeq" id="XP_013331888.1">
    <property type="nucleotide sequence ID" value="XM_013476434.1"/>
</dbReference>
<evidence type="ECO:0000313" key="9">
    <source>
        <dbReference type="Proteomes" id="UP000053958"/>
    </source>
</evidence>
<keyword evidence="3" id="KW-0238">DNA-binding</keyword>
<feature type="region of interest" description="Disordered" evidence="6">
    <location>
        <begin position="167"/>
        <end position="186"/>
    </location>
</feature>
<dbReference type="EMBL" id="LASV01000028">
    <property type="protein sequence ID" value="KKA25276.1"/>
    <property type="molecule type" value="Genomic_DNA"/>
</dbReference>
<feature type="compositionally biased region" description="Polar residues" evidence="6">
    <location>
        <begin position="636"/>
        <end position="663"/>
    </location>
</feature>
<feature type="region of interest" description="Disordered" evidence="6">
    <location>
        <begin position="1"/>
        <end position="90"/>
    </location>
</feature>
<dbReference type="GO" id="GO:0005634">
    <property type="term" value="C:nucleus"/>
    <property type="evidence" value="ECO:0007669"/>
    <property type="project" value="UniProtKB-SubCell"/>
</dbReference>
<organism evidence="8 9">
    <name type="scientific">Rasamsonia emersonii (strain ATCC 16479 / CBS 393.64 / IMI 116815)</name>
    <dbReference type="NCBI Taxonomy" id="1408163"/>
    <lineage>
        <taxon>Eukaryota</taxon>
        <taxon>Fungi</taxon>
        <taxon>Dikarya</taxon>
        <taxon>Ascomycota</taxon>
        <taxon>Pezizomycotina</taxon>
        <taxon>Eurotiomycetes</taxon>
        <taxon>Eurotiomycetidae</taxon>
        <taxon>Eurotiales</taxon>
        <taxon>Trichocomaceae</taxon>
        <taxon>Rasamsonia</taxon>
    </lineage>
</organism>
<feature type="compositionally biased region" description="Low complexity" evidence="6">
    <location>
        <begin position="43"/>
        <end position="53"/>
    </location>
</feature>
<evidence type="ECO:0000313" key="8">
    <source>
        <dbReference type="EMBL" id="KKA25276.1"/>
    </source>
</evidence>
<dbReference type="InterPro" id="IPR001138">
    <property type="entry name" value="Zn2Cys6_DnaBD"/>
</dbReference>
<comment type="caution">
    <text evidence="8">The sequence shown here is derived from an EMBL/GenBank/DDBJ whole genome shotgun (WGS) entry which is preliminary data.</text>
</comment>
<evidence type="ECO:0000256" key="6">
    <source>
        <dbReference type="SAM" id="MobiDB-lite"/>
    </source>
</evidence>
<reference evidence="8 9" key="1">
    <citation type="submission" date="2015-04" db="EMBL/GenBank/DDBJ databases">
        <authorList>
            <person name="Heijne W.H."/>
            <person name="Fedorova N.D."/>
            <person name="Nierman W.C."/>
            <person name="Vollebregt A.W."/>
            <person name="Zhao Z."/>
            <person name="Wu L."/>
            <person name="Kumar M."/>
            <person name="Stam H."/>
            <person name="van den Berg M.A."/>
            <person name="Pel H.J."/>
        </authorList>
    </citation>
    <scope>NUCLEOTIDE SEQUENCE [LARGE SCALE GENOMIC DNA]</scope>
    <source>
        <strain evidence="8 9">CBS 393.64</strain>
    </source>
</reference>
<feature type="compositionally biased region" description="Basic and acidic residues" evidence="6">
    <location>
        <begin position="54"/>
        <end position="64"/>
    </location>
</feature>
<feature type="compositionally biased region" description="Low complexity" evidence="6">
    <location>
        <begin position="68"/>
        <end position="84"/>
    </location>
</feature>
<dbReference type="SUPFAM" id="SSF57701">
    <property type="entry name" value="Zn2/Cys6 DNA-binding domain"/>
    <property type="match status" value="1"/>
</dbReference>
<feature type="region of interest" description="Disordered" evidence="6">
    <location>
        <begin position="213"/>
        <end position="256"/>
    </location>
</feature>
<gene>
    <name evidence="8" type="ORF">T310_0684</name>
</gene>
<protein>
    <submittedName>
        <fullName evidence="8">C6 transcription factor</fullName>
    </submittedName>
</protein>
<dbReference type="GO" id="GO:0000976">
    <property type="term" value="F:transcription cis-regulatory region binding"/>
    <property type="evidence" value="ECO:0007669"/>
    <property type="project" value="TreeGrafter"/>
</dbReference>
<proteinExistence type="predicted"/>
<dbReference type="Pfam" id="PF00172">
    <property type="entry name" value="Zn_clus"/>
    <property type="match status" value="1"/>
</dbReference>
<dbReference type="Pfam" id="PF11951">
    <property type="entry name" value="Fungal_trans_2"/>
    <property type="match status" value="1"/>
</dbReference>
<dbReference type="InterPro" id="IPR036864">
    <property type="entry name" value="Zn2-C6_fun-type_DNA-bd_sf"/>
</dbReference>
<keyword evidence="5" id="KW-0539">Nucleus</keyword>
<dbReference type="AlphaFoldDB" id="A0A0F4Z5B7"/>
<dbReference type="GeneID" id="25312738"/>
<evidence type="ECO:0000256" key="2">
    <source>
        <dbReference type="ARBA" id="ARBA00023015"/>
    </source>
</evidence>
<feature type="compositionally biased region" description="Polar residues" evidence="6">
    <location>
        <begin position="228"/>
        <end position="255"/>
    </location>
</feature>
<dbReference type="Proteomes" id="UP000053958">
    <property type="component" value="Unassembled WGS sequence"/>
</dbReference>
<sequence>MASAVGENSLSQSNFDVSLNLEGSGSNFSANGIQLHENQSPITSTSTSSNTHSQETRSNDERGKRSPKGPVTSSPKPSKPTPASEVAKPKRVRTGCLTCRERHLKCDEALPRCQNCQKSGRICKRGVRLNFIDTQTIAPPHHIAHPPGTQLSFQDESREIASGYIGGFERYPPLKESPSASSNKEATSQFDFTDVLSAPLIPRQTLSPSLLPSFPEAPQAEMSDPIFNDSSYSGPQSTFQDHGSFSPKPTIQPSNIRPCLNNAEEVLLMQVFIEEVGLWMDSMDANKHFTRILPFHALNEPMLLNAFLACGARHLHLVNPSYSEERALHYYNAASRDLLALLQNPNRDVVLCATTAVVLNVYEVMCESAMQRMNHIAGARALIKECRWNARTPGIGGACFWLNVGMELLSCLHFNWQMAWDPDTWDIDMNMELSPTGNLVGDEELWTHRMVYICAKIANFRATIPQFQSLDRNTQEMRINQRCQEWNTYKRWCDEWAKHVPRSMMPLGYLQPWQTNSDSCFPEVWLIKRTAIVARLFYHTACLLLAKIHPLESEFSPEMRSMQQSHAHDICGIVAHVKDRGVASVSIRCLAIAAECLVTREAQEEVLGIFDKIIKETGWRVGFLKDELHEKWGWNNPAQQQQQRSERPNSTADSSMGGNSLNATMGPASTRPRAPSGIVNPLMATADFSMENHPYQNHYVAPHTQLDNYQYGPY</sequence>
<dbReference type="CDD" id="cd00067">
    <property type="entry name" value="GAL4"/>
    <property type="match status" value="1"/>
</dbReference>
<dbReference type="PANTHER" id="PTHR37534:SF40">
    <property type="entry name" value="ZN(2)-C6 FUNGAL-TYPE DOMAIN-CONTAINING PROTEIN"/>
    <property type="match status" value="1"/>
</dbReference>
<accession>A0A0F4Z5B7</accession>
<keyword evidence="2" id="KW-0805">Transcription regulation</keyword>
<evidence type="ECO:0000256" key="1">
    <source>
        <dbReference type="ARBA" id="ARBA00004123"/>
    </source>
</evidence>
<feature type="region of interest" description="Disordered" evidence="6">
    <location>
        <begin position="634"/>
        <end position="678"/>
    </location>
</feature>
<dbReference type="STRING" id="1408163.A0A0F4Z5B7"/>
<dbReference type="PROSITE" id="PS50048">
    <property type="entry name" value="ZN2_CY6_FUNGAL_2"/>
    <property type="match status" value="1"/>
</dbReference>
<dbReference type="GO" id="GO:0000981">
    <property type="term" value="F:DNA-binding transcription factor activity, RNA polymerase II-specific"/>
    <property type="evidence" value="ECO:0007669"/>
    <property type="project" value="InterPro"/>
</dbReference>
<comment type="subcellular location">
    <subcellularLocation>
        <location evidence="1">Nucleus</location>
    </subcellularLocation>
</comment>
<dbReference type="GO" id="GO:0045944">
    <property type="term" value="P:positive regulation of transcription by RNA polymerase II"/>
    <property type="evidence" value="ECO:0007669"/>
    <property type="project" value="TreeGrafter"/>
</dbReference>
<dbReference type="InterPro" id="IPR021858">
    <property type="entry name" value="Fun_TF"/>
</dbReference>
<dbReference type="OrthoDB" id="4078573at2759"/>
<dbReference type="PROSITE" id="PS00463">
    <property type="entry name" value="ZN2_CY6_FUNGAL_1"/>
    <property type="match status" value="1"/>
</dbReference>
<evidence type="ECO:0000256" key="5">
    <source>
        <dbReference type="ARBA" id="ARBA00023242"/>
    </source>
</evidence>
<dbReference type="PANTHER" id="PTHR37534">
    <property type="entry name" value="TRANSCRIPTIONAL ACTIVATOR PROTEIN UGA3"/>
    <property type="match status" value="1"/>
</dbReference>
<dbReference type="Gene3D" id="4.10.240.10">
    <property type="entry name" value="Zn(2)-C6 fungal-type DNA-binding domain"/>
    <property type="match status" value="1"/>
</dbReference>
<keyword evidence="4" id="KW-0804">Transcription</keyword>